<keyword evidence="3" id="KW-1185">Reference proteome</keyword>
<reference evidence="2 3" key="1">
    <citation type="submission" date="2023-03" db="EMBL/GenBank/DDBJ databases">
        <title>Mating type loci evolution in Malassezia.</title>
        <authorList>
            <person name="Coelho M.A."/>
        </authorList>
    </citation>
    <scope>NUCLEOTIDE SEQUENCE [LARGE SCALE GENOMIC DNA]</scope>
    <source>
        <strain evidence="2 3">CBS 13387</strain>
    </source>
</reference>
<organism evidence="2 3">
    <name type="scientific">Malassezia arunalokei</name>
    <dbReference type="NCBI Taxonomy" id="1514897"/>
    <lineage>
        <taxon>Eukaryota</taxon>
        <taxon>Fungi</taxon>
        <taxon>Dikarya</taxon>
        <taxon>Basidiomycota</taxon>
        <taxon>Ustilaginomycotina</taxon>
        <taxon>Malasseziomycetes</taxon>
        <taxon>Malasseziales</taxon>
        <taxon>Malasseziaceae</taxon>
        <taxon>Malassezia</taxon>
    </lineage>
</organism>
<dbReference type="InterPro" id="IPR036291">
    <property type="entry name" value="NAD(P)-bd_dom_sf"/>
</dbReference>
<keyword evidence="1" id="KW-0472">Membrane</keyword>
<dbReference type="AlphaFoldDB" id="A0AAJ6CLH4"/>
<dbReference type="EMBL" id="CP119924">
    <property type="protein sequence ID" value="WFD17784.1"/>
    <property type="molecule type" value="Genomic_DNA"/>
</dbReference>
<dbReference type="Proteomes" id="UP001217582">
    <property type="component" value="Chromosome 9"/>
</dbReference>
<evidence type="ECO:0000256" key="1">
    <source>
        <dbReference type="SAM" id="Phobius"/>
    </source>
</evidence>
<sequence>MDAATQPVWAGVAWLREVATQVIESIVPPQASPPPPPPPPPSLRLTPGVVRALAAVGWTAVALWTGARFVRHWRREGRRSVASPKRTQCVLVLGGDTPLGQSVVEYLLAHNLIVLASVSSAASAQALESRIDPEIQGYVRTIQLHDATSFVHAVHASLCLRYPWTATGDPYARPGQAVEWLGTVNTLGMANMLTDVLQRLASLRPRQR</sequence>
<dbReference type="SUPFAM" id="SSF51735">
    <property type="entry name" value="NAD(P)-binding Rossmann-fold domains"/>
    <property type="match status" value="1"/>
</dbReference>
<evidence type="ECO:0000313" key="2">
    <source>
        <dbReference type="EMBL" id="WFD17784.1"/>
    </source>
</evidence>
<dbReference type="Gene3D" id="3.40.50.720">
    <property type="entry name" value="NAD(P)-binding Rossmann-like Domain"/>
    <property type="match status" value="1"/>
</dbReference>
<keyword evidence="1" id="KW-1133">Transmembrane helix</keyword>
<proteinExistence type="predicted"/>
<evidence type="ECO:0000313" key="3">
    <source>
        <dbReference type="Proteomes" id="UP001217582"/>
    </source>
</evidence>
<accession>A0AAJ6CLH4</accession>
<protein>
    <submittedName>
        <fullName evidence="2">Uncharacterized protein</fullName>
    </submittedName>
</protein>
<keyword evidence="1" id="KW-0812">Transmembrane</keyword>
<feature type="transmembrane region" description="Helical" evidence="1">
    <location>
        <begin position="49"/>
        <end position="70"/>
    </location>
</feature>
<gene>
    <name evidence="2" type="ORF">MARU1_003847</name>
</gene>
<name>A0AAJ6CLH4_9BASI</name>